<dbReference type="AlphaFoldDB" id="A0A804MUH3"/>
<feature type="compositionally biased region" description="Low complexity" evidence="1">
    <location>
        <begin position="144"/>
        <end position="160"/>
    </location>
</feature>
<keyword evidence="3" id="KW-1185">Reference proteome</keyword>
<reference evidence="2" key="2">
    <citation type="submission" date="2019-07" db="EMBL/GenBank/DDBJ databases">
        <authorList>
            <person name="Seetharam A."/>
            <person name="Woodhouse M."/>
            <person name="Cannon E."/>
        </authorList>
    </citation>
    <scope>NUCLEOTIDE SEQUENCE [LARGE SCALE GENOMIC DNA]</scope>
    <source>
        <strain evidence="2">cv. B73</strain>
    </source>
</reference>
<feature type="compositionally biased region" description="Polar residues" evidence="1">
    <location>
        <begin position="25"/>
        <end position="34"/>
    </location>
</feature>
<dbReference type="FunCoup" id="A0A804MUH3">
    <property type="interactions" value="473"/>
</dbReference>
<name>A0A804MUH3_MAIZE</name>
<feature type="region of interest" description="Disordered" evidence="1">
    <location>
        <begin position="1"/>
        <end position="197"/>
    </location>
</feature>
<reference evidence="3" key="1">
    <citation type="submission" date="2015-12" db="EMBL/GenBank/DDBJ databases">
        <title>Update maize B73 reference genome by single molecule sequencing technologies.</title>
        <authorList>
            <consortium name="Maize Genome Sequencing Project"/>
            <person name="Ware D."/>
        </authorList>
    </citation>
    <scope>NUCLEOTIDE SEQUENCE [LARGE SCALE GENOMIC DNA]</scope>
    <source>
        <strain evidence="3">cv. B73</strain>
    </source>
</reference>
<feature type="compositionally biased region" description="Basic and acidic residues" evidence="1">
    <location>
        <begin position="214"/>
        <end position="233"/>
    </location>
</feature>
<feature type="region of interest" description="Disordered" evidence="1">
    <location>
        <begin position="213"/>
        <end position="277"/>
    </location>
</feature>
<feature type="compositionally biased region" description="Basic residues" evidence="1">
    <location>
        <begin position="114"/>
        <end position="132"/>
    </location>
</feature>
<proteinExistence type="predicted"/>
<feature type="compositionally biased region" description="Pro residues" evidence="1">
    <location>
        <begin position="66"/>
        <end position="75"/>
    </location>
</feature>
<sequence>MRGRTAHPIPLVSSQERLERGREQAISSSRTQDAGSKGRRRLPRRPGACGADPWHPRRRGRGLPGARPPRLPPRDAPGLPRLAERRRGAGLRVGARRGGRQRGPRVPDAVREPVRRRRAQGRRRRARQHPGVRRGGVQRDDGRVAAGARRAPRGAGVRAVRGGGDPRGRAGRLGPAHLRARGGRARAGRRHGAVAPRRAHAVGALLLRLRRGRRQDLRGGRPRQAQERAQDRRGVRRRGRRLGPAARHVGGARRVRRHGHRGRRPLPGRQRLPHGAPGWVRARRRVVRPGGARVAQARPRARAALRRARRRPRPRLVHRGQRRHGVDGHPPRLARGRPVPAGPQGRHRARRLRRRRGEGRGHRRARRRGRPPRALGVRRQDQELDRGPPAAGVCRIRLLRRVRPDLRISIFY</sequence>
<feature type="compositionally biased region" description="Low complexity" evidence="1">
    <location>
        <begin position="267"/>
        <end position="277"/>
    </location>
</feature>
<evidence type="ECO:0000256" key="1">
    <source>
        <dbReference type="SAM" id="MobiDB-lite"/>
    </source>
</evidence>
<dbReference type="EnsemblPlants" id="Zm00001eb112360_T001">
    <property type="protein sequence ID" value="Zm00001eb112360_P001"/>
    <property type="gene ID" value="Zm00001eb112360"/>
</dbReference>
<organism evidence="2 3">
    <name type="scientific">Zea mays</name>
    <name type="common">Maize</name>
    <dbReference type="NCBI Taxonomy" id="4577"/>
    <lineage>
        <taxon>Eukaryota</taxon>
        <taxon>Viridiplantae</taxon>
        <taxon>Streptophyta</taxon>
        <taxon>Embryophyta</taxon>
        <taxon>Tracheophyta</taxon>
        <taxon>Spermatophyta</taxon>
        <taxon>Magnoliopsida</taxon>
        <taxon>Liliopsida</taxon>
        <taxon>Poales</taxon>
        <taxon>Poaceae</taxon>
        <taxon>PACMAD clade</taxon>
        <taxon>Panicoideae</taxon>
        <taxon>Andropogonodae</taxon>
        <taxon>Andropogoneae</taxon>
        <taxon>Tripsacinae</taxon>
        <taxon>Zea</taxon>
    </lineage>
</organism>
<dbReference type="Gramene" id="Zm00001eb112360_T001">
    <property type="protein sequence ID" value="Zm00001eb112360_P001"/>
    <property type="gene ID" value="Zm00001eb112360"/>
</dbReference>
<evidence type="ECO:0000313" key="2">
    <source>
        <dbReference type="EnsemblPlants" id="Zm00001eb112360_P001"/>
    </source>
</evidence>
<reference evidence="2" key="3">
    <citation type="submission" date="2021-05" db="UniProtKB">
        <authorList>
            <consortium name="EnsemblPlants"/>
        </authorList>
    </citation>
    <scope>IDENTIFICATION</scope>
    <source>
        <strain evidence="2">cv. B73</strain>
    </source>
</reference>
<feature type="compositionally biased region" description="Basic residues" evidence="1">
    <location>
        <begin position="299"/>
        <end position="323"/>
    </location>
</feature>
<feature type="compositionally biased region" description="Basic residues" evidence="1">
    <location>
        <begin position="94"/>
        <end position="103"/>
    </location>
</feature>
<protein>
    <submittedName>
        <fullName evidence="2">Uncharacterized protein</fullName>
    </submittedName>
</protein>
<feature type="compositionally biased region" description="Basic residues" evidence="1">
    <location>
        <begin position="250"/>
        <end position="266"/>
    </location>
</feature>
<dbReference type="Proteomes" id="UP000007305">
    <property type="component" value="Chromosome 2"/>
</dbReference>
<dbReference type="InParanoid" id="A0A804MUH3"/>
<feature type="compositionally biased region" description="Basic residues" evidence="1">
    <location>
        <begin position="178"/>
        <end position="197"/>
    </location>
</feature>
<accession>A0A804MUH3</accession>
<feature type="compositionally biased region" description="Basic residues" evidence="1">
    <location>
        <begin position="345"/>
        <end position="371"/>
    </location>
</feature>
<feature type="region of interest" description="Disordered" evidence="1">
    <location>
        <begin position="290"/>
        <end position="388"/>
    </location>
</feature>
<evidence type="ECO:0000313" key="3">
    <source>
        <dbReference type="Proteomes" id="UP000007305"/>
    </source>
</evidence>